<dbReference type="InterPro" id="IPR001352">
    <property type="entry name" value="RNase_HII/HIII"/>
</dbReference>
<dbReference type="GO" id="GO:0004523">
    <property type="term" value="F:RNA-DNA hybrid ribonuclease activity"/>
    <property type="evidence" value="ECO:0007669"/>
    <property type="project" value="UniProtKB-UniRule"/>
</dbReference>
<evidence type="ECO:0000256" key="7">
    <source>
        <dbReference type="ARBA" id="ARBA00019179"/>
    </source>
</evidence>
<evidence type="ECO:0000256" key="2">
    <source>
        <dbReference type="ARBA" id="ARBA00001946"/>
    </source>
</evidence>
<dbReference type="InterPro" id="IPR022898">
    <property type="entry name" value="RNase_HII"/>
</dbReference>
<comment type="caution">
    <text evidence="18">The sequence shown here is derived from an EMBL/GenBank/DDBJ whole genome shotgun (WGS) entry which is preliminary data.</text>
</comment>
<protein>
    <recommendedName>
        <fullName evidence="7 14">Ribonuclease HII</fullName>
        <shortName evidence="14">RNase HII</shortName>
        <ecNumber evidence="6 14">3.1.26.4</ecNumber>
    </recommendedName>
</protein>
<dbReference type="InterPro" id="IPR024567">
    <property type="entry name" value="RNase_HII/HIII_dom"/>
</dbReference>
<dbReference type="GO" id="GO:0003723">
    <property type="term" value="F:RNA binding"/>
    <property type="evidence" value="ECO:0007669"/>
    <property type="project" value="UniProtKB-UniRule"/>
</dbReference>
<comment type="cofactor">
    <cofactor evidence="14 15">
        <name>Mn(2+)</name>
        <dbReference type="ChEBI" id="CHEBI:29035"/>
    </cofactor>
    <cofactor evidence="14 15">
        <name>Mg(2+)</name>
        <dbReference type="ChEBI" id="CHEBI:18420"/>
    </cofactor>
    <text evidence="14 15">Manganese or magnesium. Binds 1 divalent metal ion per monomer in the absence of substrate. May bind a second metal ion after substrate binding.</text>
</comment>
<keyword evidence="13 14" id="KW-0464">Manganese</keyword>
<dbReference type="GO" id="GO:0005737">
    <property type="term" value="C:cytoplasm"/>
    <property type="evidence" value="ECO:0007669"/>
    <property type="project" value="UniProtKB-SubCell"/>
</dbReference>
<comment type="subcellular location">
    <subcellularLocation>
        <location evidence="4 14">Cytoplasm</location>
    </subcellularLocation>
</comment>
<evidence type="ECO:0000256" key="10">
    <source>
        <dbReference type="ARBA" id="ARBA00022723"/>
    </source>
</evidence>
<dbReference type="Gene3D" id="3.30.420.10">
    <property type="entry name" value="Ribonuclease H-like superfamily/Ribonuclease H"/>
    <property type="match status" value="1"/>
</dbReference>
<dbReference type="HAMAP" id="MF_00052_B">
    <property type="entry name" value="RNase_HII_B"/>
    <property type="match status" value="1"/>
</dbReference>
<dbReference type="GO" id="GO:0006298">
    <property type="term" value="P:mismatch repair"/>
    <property type="evidence" value="ECO:0007669"/>
    <property type="project" value="TreeGrafter"/>
</dbReference>
<dbReference type="Pfam" id="PF01351">
    <property type="entry name" value="RNase_HII"/>
    <property type="match status" value="1"/>
</dbReference>
<keyword evidence="12 14" id="KW-0378">Hydrolase</keyword>
<proteinExistence type="inferred from homology"/>
<dbReference type="InterPro" id="IPR012337">
    <property type="entry name" value="RNaseH-like_sf"/>
</dbReference>
<dbReference type="EC" id="3.1.26.4" evidence="6 14"/>
<evidence type="ECO:0000256" key="6">
    <source>
        <dbReference type="ARBA" id="ARBA00012180"/>
    </source>
</evidence>
<dbReference type="PANTHER" id="PTHR10954:SF18">
    <property type="entry name" value="RIBONUCLEASE HII"/>
    <property type="match status" value="1"/>
</dbReference>
<evidence type="ECO:0000256" key="12">
    <source>
        <dbReference type="ARBA" id="ARBA00022801"/>
    </source>
</evidence>
<gene>
    <name evidence="14" type="primary">rnhB</name>
    <name evidence="18" type="ORF">NS226_14810</name>
</gene>
<comment type="cofactor">
    <cofactor evidence="2">
        <name>Mg(2+)</name>
        <dbReference type="ChEBI" id="CHEBI:18420"/>
    </cofactor>
</comment>
<comment type="function">
    <text evidence="3 14 16">Endonuclease that specifically degrades the RNA of RNA-DNA hybrids.</text>
</comment>
<keyword evidence="8 14" id="KW-0963">Cytoplasm</keyword>
<comment type="catalytic activity">
    <reaction evidence="1 14 15 16">
        <text>Endonucleolytic cleavage to 5'-phosphomonoester.</text>
        <dbReference type="EC" id="3.1.26.4"/>
    </reaction>
</comment>
<dbReference type="PROSITE" id="PS51975">
    <property type="entry name" value="RNASE_H_2"/>
    <property type="match status" value="1"/>
</dbReference>
<evidence type="ECO:0000256" key="14">
    <source>
        <dbReference type="HAMAP-Rule" id="MF_00052"/>
    </source>
</evidence>
<evidence type="ECO:0000256" key="9">
    <source>
        <dbReference type="ARBA" id="ARBA00022722"/>
    </source>
</evidence>
<evidence type="ECO:0000313" key="18">
    <source>
        <dbReference type="EMBL" id="KTQ94147.1"/>
    </source>
</evidence>
<feature type="binding site" evidence="14 15">
    <location>
        <position position="5"/>
    </location>
    <ligand>
        <name>a divalent metal cation</name>
        <dbReference type="ChEBI" id="CHEBI:60240"/>
    </ligand>
</feature>
<reference evidence="18 19" key="1">
    <citation type="journal article" date="2016" name="Front. Microbiol.">
        <title>Genomic Resource of Rice Seed Associated Bacteria.</title>
        <authorList>
            <person name="Midha S."/>
            <person name="Bansal K."/>
            <person name="Sharma S."/>
            <person name="Kumar N."/>
            <person name="Patil P.P."/>
            <person name="Chaudhry V."/>
            <person name="Patil P.B."/>
        </authorList>
    </citation>
    <scope>NUCLEOTIDE SEQUENCE [LARGE SCALE GENOMIC DNA]</scope>
    <source>
        <strain evidence="18 19">NS226</strain>
    </source>
</reference>
<keyword evidence="9 14" id="KW-0540">Nuclease</keyword>
<dbReference type="GO" id="GO:0030145">
    <property type="term" value="F:manganese ion binding"/>
    <property type="evidence" value="ECO:0007669"/>
    <property type="project" value="UniProtKB-UniRule"/>
</dbReference>
<feature type="domain" description="RNase H type-2" evidence="17">
    <location>
        <begin position="1"/>
        <end position="183"/>
    </location>
</feature>
<evidence type="ECO:0000259" key="17">
    <source>
        <dbReference type="PROSITE" id="PS51975"/>
    </source>
</evidence>
<evidence type="ECO:0000256" key="8">
    <source>
        <dbReference type="ARBA" id="ARBA00022490"/>
    </source>
</evidence>
<dbReference type="PANTHER" id="PTHR10954">
    <property type="entry name" value="RIBONUCLEASE H2 SUBUNIT A"/>
    <property type="match status" value="1"/>
</dbReference>
<dbReference type="SUPFAM" id="SSF53098">
    <property type="entry name" value="Ribonuclease H-like"/>
    <property type="match status" value="1"/>
</dbReference>
<comment type="similarity">
    <text evidence="5 14 16">Belongs to the RNase HII family.</text>
</comment>
<dbReference type="PATRIC" id="fig|401562.3.peg.2665"/>
<feature type="binding site" evidence="14 15">
    <location>
        <position position="96"/>
    </location>
    <ligand>
        <name>a divalent metal cation</name>
        <dbReference type="ChEBI" id="CHEBI:60240"/>
    </ligand>
</feature>
<keyword evidence="11 14" id="KW-0255">Endonuclease</keyword>
<dbReference type="STRING" id="401562.NS365_14045"/>
<name>A0A175R6H1_9HYPH</name>
<sequence>MAGVDEAGRGPLAGPVVAAAVVLRPDRIPAGLDDSKKLGARQREELFEAILADAEVGIGTASAAEIDHVNIRQATFLAMRRAILALANEPNHVLVDGRDIPVGCPVPATALIGGDALCLSIAAASIVAKVTRDRIMTELCTCDPRYGFRQHMGYPTAAHVEALKVHGPGPHHRRTFGPVRALL</sequence>
<evidence type="ECO:0000256" key="4">
    <source>
        <dbReference type="ARBA" id="ARBA00004496"/>
    </source>
</evidence>
<evidence type="ECO:0000256" key="15">
    <source>
        <dbReference type="PROSITE-ProRule" id="PRU01319"/>
    </source>
</evidence>
<dbReference type="InterPro" id="IPR036397">
    <property type="entry name" value="RNaseH_sf"/>
</dbReference>
<dbReference type="GO" id="GO:0043137">
    <property type="term" value="P:DNA replication, removal of RNA primer"/>
    <property type="evidence" value="ECO:0007669"/>
    <property type="project" value="TreeGrafter"/>
</dbReference>
<organism evidence="18 19">
    <name type="scientific">Aureimonas ureilytica</name>
    <dbReference type="NCBI Taxonomy" id="401562"/>
    <lineage>
        <taxon>Bacteria</taxon>
        <taxon>Pseudomonadati</taxon>
        <taxon>Pseudomonadota</taxon>
        <taxon>Alphaproteobacteria</taxon>
        <taxon>Hyphomicrobiales</taxon>
        <taxon>Aurantimonadaceae</taxon>
        <taxon>Aureimonas</taxon>
    </lineage>
</organism>
<keyword evidence="10 14" id="KW-0479">Metal-binding</keyword>
<dbReference type="AlphaFoldDB" id="A0A175R6H1"/>
<dbReference type="Proteomes" id="UP000078272">
    <property type="component" value="Unassembled WGS sequence"/>
</dbReference>
<evidence type="ECO:0000256" key="5">
    <source>
        <dbReference type="ARBA" id="ARBA00007383"/>
    </source>
</evidence>
<dbReference type="CDD" id="cd07182">
    <property type="entry name" value="RNase_HII_bacteria_HII_like"/>
    <property type="match status" value="1"/>
</dbReference>
<evidence type="ECO:0000256" key="3">
    <source>
        <dbReference type="ARBA" id="ARBA00004065"/>
    </source>
</evidence>
<evidence type="ECO:0000256" key="16">
    <source>
        <dbReference type="RuleBase" id="RU003515"/>
    </source>
</evidence>
<evidence type="ECO:0000313" key="19">
    <source>
        <dbReference type="Proteomes" id="UP000078272"/>
    </source>
</evidence>
<accession>A0A175R6H1</accession>
<evidence type="ECO:0000256" key="1">
    <source>
        <dbReference type="ARBA" id="ARBA00000077"/>
    </source>
</evidence>
<dbReference type="EMBL" id="LDPZ01000030">
    <property type="protein sequence ID" value="KTQ94147.1"/>
    <property type="molecule type" value="Genomic_DNA"/>
</dbReference>
<dbReference type="GO" id="GO:0032299">
    <property type="term" value="C:ribonuclease H2 complex"/>
    <property type="evidence" value="ECO:0007669"/>
    <property type="project" value="TreeGrafter"/>
</dbReference>
<evidence type="ECO:0000256" key="11">
    <source>
        <dbReference type="ARBA" id="ARBA00022759"/>
    </source>
</evidence>
<dbReference type="NCBIfam" id="NF000595">
    <property type="entry name" value="PRK00015.1-3"/>
    <property type="match status" value="1"/>
</dbReference>
<evidence type="ECO:0000256" key="13">
    <source>
        <dbReference type="ARBA" id="ARBA00023211"/>
    </source>
</evidence>
<feature type="binding site" evidence="14 15">
    <location>
        <position position="6"/>
    </location>
    <ligand>
        <name>a divalent metal cation</name>
        <dbReference type="ChEBI" id="CHEBI:60240"/>
    </ligand>
</feature>